<dbReference type="Pfam" id="PF00675">
    <property type="entry name" value="Peptidase_M16"/>
    <property type="match status" value="1"/>
</dbReference>
<proteinExistence type="predicted"/>
<sequence length="415" mass="47525">MRYTDKVVGETILRDRTAAGMDCYYYPKKGCREKFAAVTVDFGAQMLSFLPEGETKAEHFLPGTAHFLEHKLFQQPWGDAFSRLQQNGAEANAFTDGRKTVYYFSCRERFYENLEILLDFVSTPYFPEEDVKKERAVIKSEIAMYDDLPQWAGYYQMLEMMYEHHPVKYPIAGKAQSVDQIDSSMLYRAYEVAYTPSRLSLVCAGGIHPKQIQEMAEGMKGGGCRGSFVFAREPEVICERYRERHMDQTVPYVHVGWKWKPWSFLPEDRLVMELLLDAWAGPGSEFWRKADAGGKMDMPPGRLCEWGEGYGFCAFSGACLQPEELAEGLMAAWKNLAHGGLSEDMFQRLKKKQIGRMIRLFSTAESAALAQVDWLPWKVDLGQALRMAKGLRREQAEKMLQNTISEDKMVLSVIR</sequence>
<dbReference type="InterPro" id="IPR011765">
    <property type="entry name" value="Pept_M16_N"/>
</dbReference>
<dbReference type="SUPFAM" id="SSF63411">
    <property type="entry name" value="LuxS/MPP-like metallohydrolase"/>
    <property type="match status" value="2"/>
</dbReference>
<dbReference type="PANTHER" id="PTHR11851">
    <property type="entry name" value="METALLOPROTEASE"/>
    <property type="match status" value="1"/>
</dbReference>
<feature type="domain" description="Peptidase M16 C-terminal" evidence="2">
    <location>
        <begin position="185"/>
        <end position="351"/>
    </location>
</feature>
<dbReference type="InterPro" id="IPR011249">
    <property type="entry name" value="Metalloenz_LuxS/M16"/>
</dbReference>
<gene>
    <name evidence="3" type="ORF">H9X83_03025</name>
</gene>
<protein>
    <submittedName>
        <fullName evidence="3">Insulinase family protein</fullName>
    </submittedName>
</protein>
<feature type="domain" description="Peptidase M16 N-terminal" evidence="1">
    <location>
        <begin position="58"/>
        <end position="173"/>
    </location>
</feature>
<dbReference type="EMBL" id="JACSNV010000003">
    <property type="protein sequence ID" value="MBM6877133.1"/>
    <property type="molecule type" value="Genomic_DNA"/>
</dbReference>
<evidence type="ECO:0000259" key="2">
    <source>
        <dbReference type="Pfam" id="PF05193"/>
    </source>
</evidence>
<dbReference type="RefSeq" id="WP_205133967.1">
    <property type="nucleotide sequence ID" value="NZ_JACSNT010000011.1"/>
</dbReference>
<dbReference type="Proteomes" id="UP000729290">
    <property type="component" value="Unassembled WGS sequence"/>
</dbReference>
<dbReference type="InterPro" id="IPR050361">
    <property type="entry name" value="MPP/UQCRC_Complex"/>
</dbReference>
<keyword evidence="4" id="KW-1185">Reference proteome</keyword>
<dbReference type="PANTHER" id="PTHR11851:SF134">
    <property type="entry name" value="ZINC-DEPENDENT PROTEASE"/>
    <property type="match status" value="1"/>
</dbReference>
<dbReference type="InterPro" id="IPR007863">
    <property type="entry name" value="Peptidase_M16_C"/>
</dbReference>
<accession>A0ABS2G993</accession>
<dbReference type="NCBIfam" id="NF047421">
    <property type="entry name" value="YfmH_fam"/>
    <property type="match status" value="1"/>
</dbReference>
<dbReference type="Gene3D" id="3.30.830.10">
    <property type="entry name" value="Metalloenzyme, LuxS/M16 peptidase-like"/>
    <property type="match status" value="2"/>
</dbReference>
<evidence type="ECO:0000313" key="4">
    <source>
        <dbReference type="Proteomes" id="UP000729290"/>
    </source>
</evidence>
<dbReference type="Pfam" id="PF05193">
    <property type="entry name" value="Peptidase_M16_C"/>
    <property type="match status" value="1"/>
</dbReference>
<organism evidence="3 4">
    <name type="scientific">Anaerotignum lactatifermentans</name>
    <dbReference type="NCBI Taxonomy" id="160404"/>
    <lineage>
        <taxon>Bacteria</taxon>
        <taxon>Bacillati</taxon>
        <taxon>Bacillota</taxon>
        <taxon>Clostridia</taxon>
        <taxon>Lachnospirales</taxon>
        <taxon>Anaerotignaceae</taxon>
        <taxon>Anaerotignum</taxon>
    </lineage>
</organism>
<evidence type="ECO:0000259" key="1">
    <source>
        <dbReference type="Pfam" id="PF00675"/>
    </source>
</evidence>
<comment type="caution">
    <text evidence="3">The sequence shown here is derived from an EMBL/GenBank/DDBJ whole genome shotgun (WGS) entry which is preliminary data.</text>
</comment>
<name>A0ABS2G993_9FIRM</name>
<evidence type="ECO:0000313" key="3">
    <source>
        <dbReference type="EMBL" id="MBM6877133.1"/>
    </source>
</evidence>
<reference evidence="3 4" key="1">
    <citation type="journal article" date="2021" name="Sci. Rep.">
        <title>The distribution of antibiotic resistance genes in chicken gut microbiota commensals.</title>
        <authorList>
            <person name="Juricova H."/>
            <person name="Matiasovicova J."/>
            <person name="Kubasova T."/>
            <person name="Cejkova D."/>
            <person name="Rychlik I."/>
        </authorList>
    </citation>
    <scope>NUCLEOTIDE SEQUENCE [LARGE SCALE GENOMIC DNA]</scope>
    <source>
        <strain evidence="3 4">An431b</strain>
    </source>
</reference>